<accession>A0A1E7DRC4</accession>
<evidence type="ECO:0000256" key="1">
    <source>
        <dbReference type="SAM" id="MobiDB-lite"/>
    </source>
</evidence>
<feature type="compositionally biased region" description="Acidic residues" evidence="1">
    <location>
        <begin position="88"/>
        <end position="105"/>
    </location>
</feature>
<evidence type="ECO:0000313" key="3">
    <source>
        <dbReference type="EMBL" id="OES45613.1"/>
    </source>
</evidence>
<keyword evidence="4" id="KW-1185">Reference proteome</keyword>
<feature type="compositionally biased region" description="Acidic residues" evidence="1">
    <location>
        <begin position="43"/>
        <end position="54"/>
    </location>
</feature>
<protein>
    <submittedName>
        <fullName evidence="3">Uncharacterized protein</fullName>
    </submittedName>
</protein>
<reference evidence="3 4" key="1">
    <citation type="submission" date="2016-06" db="EMBL/GenBank/DDBJ databases">
        <title>Domibacillus iocasae genome sequencing.</title>
        <authorList>
            <person name="Verma A."/>
            <person name="Pal Y."/>
            <person name="Ojha A.K."/>
            <person name="Krishnamurthi S."/>
        </authorList>
    </citation>
    <scope>NUCLEOTIDE SEQUENCE [LARGE SCALE GENOMIC DNA]</scope>
    <source>
        <strain evidence="3 4">DSM 29979</strain>
    </source>
</reference>
<comment type="caution">
    <text evidence="3">The sequence shown here is derived from an EMBL/GenBank/DDBJ whole genome shotgun (WGS) entry which is preliminary data.</text>
</comment>
<gene>
    <name evidence="3" type="ORF">BA724_02035</name>
</gene>
<evidence type="ECO:0000256" key="2">
    <source>
        <dbReference type="SAM" id="SignalP"/>
    </source>
</evidence>
<dbReference type="AlphaFoldDB" id="A0A1E7DRC4"/>
<sequence length="188" mass="19476">MKKVTGLIGAAILAGGLLAGCSSDSENAAPEEDTVEETTVPAETEETQEAEQTAEDAAGSGSESTENAAEEVDEATQDAQDSLGEAADAVEEEAADMGETVEEGANDVQESIEKETEESSVEGTEATGTFNGLADPHTVEIEVDGVPNAYQVEAGSEMMEKFEAMEAGASVTFVYAENGEQLVINEVK</sequence>
<name>A0A1E7DRC4_9BACI</name>
<dbReference type="OrthoDB" id="2620571at2"/>
<dbReference type="RefSeq" id="WP_069937610.1">
    <property type="nucleotide sequence ID" value="NZ_MAMP01000012.1"/>
</dbReference>
<dbReference type="Proteomes" id="UP000095658">
    <property type="component" value="Unassembled WGS sequence"/>
</dbReference>
<dbReference type="PROSITE" id="PS51257">
    <property type="entry name" value="PROKAR_LIPOPROTEIN"/>
    <property type="match status" value="1"/>
</dbReference>
<feature type="signal peptide" evidence="2">
    <location>
        <begin position="1"/>
        <end position="28"/>
    </location>
</feature>
<feature type="chain" id="PRO_5009191509" evidence="2">
    <location>
        <begin position="29"/>
        <end position="188"/>
    </location>
</feature>
<feature type="region of interest" description="Disordered" evidence="1">
    <location>
        <begin position="20"/>
        <end position="136"/>
    </location>
</feature>
<organism evidence="3 4">
    <name type="scientific">Domibacillus iocasae</name>
    <dbReference type="NCBI Taxonomy" id="1714016"/>
    <lineage>
        <taxon>Bacteria</taxon>
        <taxon>Bacillati</taxon>
        <taxon>Bacillota</taxon>
        <taxon>Bacilli</taxon>
        <taxon>Bacillales</taxon>
        <taxon>Bacillaceae</taxon>
        <taxon>Domibacillus</taxon>
    </lineage>
</organism>
<evidence type="ECO:0000313" key="4">
    <source>
        <dbReference type="Proteomes" id="UP000095658"/>
    </source>
</evidence>
<dbReference type="EMBL" id="MAMP01000012">
    <property type="protein sequence ID" value="OES45613.1"/>
    <property type="molecule type" value="Genomic_DNA"/>
</dbReference>
<proteinExistence type="predicted"/>
<keyword evidence="2" id="KW-0732">Signal</keyword>